<name>I2H4P9_HENB6</name>
<dbReference type="GO" id="GO:0005762">
    <property type="term" value="C:mitochondrial large ribosomal subunit"/>
    <property type="evidence" value="ECO:0007669"/>
    <property type="project" value="EnsemblFungi"/>
</dbReference>
<dbReference type="InterPro" id="IPR013005">
    <property type="entry name" value="Ribosomal_uL4-like"/>
</dbReference>
<dbReference type="RefSeq" id="XP_004180870.1">
    <property type="nucleotide sequence ID" value="XM_004180822.1"/>
</dbReference>
<dbReference type="STRING" id="1071380.I2H4P9"/>
<dbReference type="GO" id="GO:0006412">
    <property type="term" value="P:translation"/>
    <property type="evidence" value="ECO:0007669"/>
    <property type="project" value="InterPro"/>
</dbReference>
<evidence type="ECO:0000313" key="6">
    <source>
        <dbReference type="EMBL" id="CCH61351.1"/>
    </source>
</evidence>
<organism evidence="6 7">
    <name type="scientific">Henningerozyma blattae (strain ATCC 34711 / CBS 6284 / DSM 70876 / NBRC 10599 / NRRL Y-10934 / UCD 77-7)</name>
    <name type="common">Yeast</name>
    <name type="synonym">Tetrapisispora blattae</name>
    <dbReference type="NCBI Taxonomy" id="1071380"/>
    <lineage>
        <taxon>Eukaryota</taxon>
        <taxon>Fungi</taxon>
        <taxon>Dikarya</taxon>
        <taxon>Ascomycota</taxon>
        <taxon>Saccharomycotina</taxon>
        <taxon>Saccharomycetes</taxon>
        <taxon>Saccharomycetales</taxon>
        <taxon>Saccharomycetaceae</taxon>
        <taxon>Henningerozyma</taxon>
    </lineage>
</organism>
<protein>
    <recommendedName>
        <fullName evidence="4">Large ribosomal subunit protein uL4m</fullName>
    </recommendedName>
</protein>
<dbReference type="GeneID" id="14496642"/>
<feature type="region of interest" description="Disordered" evidence="5">
    <location>
        <begin position="93"/>
        <end position="137"/>
    </location>
</feature>
<dbReference type="InterPro" id="IPR023574">
    <property type="entry name" value="Ribosomal_uL4_dom_sf"/>
</dbReference>
<dbReference type="AlphaFoldDB" id="I2H4P9"/>
<dbReference type="Pfam" id="PF00573">
    <property type="entry name" value="Ribosomal_L4"/>
    <property type="match status" value="1"/>
</dbReference>
<dbReference type="PANTHER" id="PTHR10746:SF6">
    <property type="entry name" value="LARGE RIBOSOMAL SUBUNIT PROTEIN UL4M"/>
    <property type="match status" value="1"/>
</dbReference>
<dbReference type="PANTHER" id="PTHR10746">
    <property type="entry name" value="50S RIBOSOMAL PROTEIN L4"/>
    <property type="match status" value="1"/>
</dbReference>
<evidence type="ECO:0000256" key="4">
    <source>
        <dbReference type="ARBA" id="ARBA00040565"/>
    </source>
</evidence>
<accession>I2H4P9</accession>
<gene>
    <name evidence="6" type="primary">TBLA0E02970</name>
    <name evidence="6" type="ORF">TBLA_0E02970</name>
</gene>
<dbReference type="OrthoDB" id="275876at2759"/>
<dbReference type="EMBL" id="HE806320">
    <property type="protein sequence ID" value="CCH61351.1"/>
    <property type="molecule type" value="Genomic_DNA"/>
</dbReference>
<dbReference type="SUPFAM" id="SSF52166">
    <property type="entry name" value="Ribosomal protein L4"/>
    <property type="match status" value="1"/>
</dbReference>
<comment type="similarity">
    <text evidence="1">Belongs to the universal ribosomal protein uL4 family.</text>
</comment>
<evidence type="ECO:0000256" key="2">
    <source>
        <dbReference type="ARBA" id="ARBA00022980"/>
    </source>
</evidence>
<evidence type="ECO:0000313" key="7">
    <source>
        <dbReference type="Proteomes" id="UP000002866"/>
    </source>
</evidence>
<dbReference type="InterPro" id="IPR002136">
    <property type="entry name" value="Ribosomal_uL4"/>
</dbReference>
<feature type="compositionally biased region" description="Basic residues" evidence="5">
    <location>
        <begin position="108"/>
        <end position="119"/>
    </location>
</feature>
<dbReference type="eggNOG" id="KOG1624">
    <property type="taxonomic scope" value="Eukaryota"/>
</dbReference>
<keyword evidence="2" id="KW-0689">Ribosomal protein</keyword>
<dbReference type="GO" id="GO:0003735">
    <property type="term" value="F:structural constituent of ribosome"/>
    <property type="evidence" value="ECO:0007669"/>
    <property type="project" value="EnsemblFungi"/>
</dbReference>
<evidence type="ECO:0000256" key="3">
    <source>
        <dbReference type="ARBA" id="ARBA00023274"/>
    </source>
</evidence>
<keyword evidence="3" id="KW-0687">Ribonucleoprotein</keyword>
<reference evidence="6 7" key="1">
    <citation type="journal article" date="2011" name="Proc. Natl. Acad. Sci. U.S.A.">
        <title>Evolutionary erosion of yeast sex chromosomes by mating-type switching accidents.</title>
        <authorList>
            <person name="Gordon J.L."/>
            <person name="Armisen D."/>
            <person name="Proux-Wera E."/>
            <person name="Oheigeartaigh S.S."/>
            <person name="Byrne K.P."/>
            <person name="Wolfe K.H."/>
        </authorList>
    </citation>
    <scope>NUCLEOTIDE SEQUENCE [LARGE SCALE GENOMIC DNA]</scope>
    <source>
        <strain evidence="7">ATCC 34711 / CBS 6284 / DSM 70876 / NBRC 10599 / NRRL Y-10934 / UCD 77-7</strain>
    </source>
</reference>
<dbReference type="Gene3D" id="3.40.1370.10">
    <property type="match status" value="1"/>
</dbReference>
<proteinExistence type="inferred from homology"/>
<dbReference type="InParanoid" id="I2H4P9"/>
<dbReference type="FunCoup" id="I2H4P9">
    <property type="interactions" value="373"/>
</dbReference>
<dbReference type="HOGENOM" id="CLU_1185717_0_0_1"/>
<evidence type="ECO:0000256" key="1">
    <source>
        <dbReference type="ARBA" id="ARBA00010528"/>
    </source>
</evidence>
<evidence type="ECO:0000256" key="5">
    <source>
        <dbReference type="SAM" id="MobiDB-lite"/>
    </source>
</evidence>
<dbReference type="Proteomes" id="UP000002866">
    <property type="component" value="Chromosome 5"/>
</dbReference>
<keyword evidence="7" id="KW-1185">Reference proteome</keyword>
<sequence length="234" mass="26378">MWSKFVERFYPSISKATIGFRNFAQSANTASTSTTTKILPNAVSPPHYTLVTIRTGSNLEPLRFQCVPTNLLFQPLRRDLLWSAVVYERDVQRVGASNPPSRSTNGYSRRKLYKQKGTGRARVGDANSPTRSTGGRALARRAPNDFSTELNSKTWNLAMRNAFSHKYREGRLYVLENNSTLEDKIIPRSIFITDNPDIEDRVSPSDLRVVDLLGARKVLIDLNALQTINKLTCK</sequence>
<dbReference type="KEGG" id="tbl:TBLA_0E02970"/>
<feature type="compositionally biased region" description="Polar residues" evidence="5">
    <location>
        <begin position="98"/>
        <end position="107"/>
    </location>
</feature>